<dbReference type="AlphaFoldDB" id="T1KAR9"/>
<evidence type="ECO:0000313" key="3">
    <source>
        <dbReference type="Proteomes" id="UP000015104"/>
    </source>
</evidence>
<accession>T1KAR9</accession>
<reference evidence="3" key="1">
    <citation type="submission" date="2011-08" db="EMBL/GenBank/DDBJ databases">
        <authorList>
            <person name="Rombauts S."/>
        </authorList>
    </citation>
    <scope>NUCLEOTIDE SEQUENCE</scope>
    <source>
        <strain evidence="3">London</strain>
    </source>
</reference>
<organism evidence="2 3">
    <name type="scientific">Tetranychus urticae</name>
    <name type="common">Two-spotted spider mite</name>
    <dbReference type="NCBI Taxonomy" id="32264"/>
    <lineage>
        <taxon>Eukaryota</taxon>
        <taxon>Metazoa</taxon>
        <taxon>Ecdysozoa</taxon>
        <taxon>Arthropoda</taxon>
        <taxon>Chelicerata</taxon>
        <taxon>Arachnida</taxon>
        <taxon>Acari</taxon>
        <taxon>Acariformes</taxon>
        <taxon>Trombidiformes</taxon>
        <taxon>Prostigmata</taxon>
        <taxon>Eleutherengona</taxon>
        <taxon>Raphignathae</taxon>
        <taxon>Tetranychoidea</taxon>
        <taxon>Tetranychidae</taxon>
        <taxon>Tetranychus</taxon>
    </lineage>
</organism>
<evidence type="ECO:0000256" key="1">
    <source>
        <dbReference type="SAM" id="Phobius"/>
    </source>
</evidence>
<feature type="transmembrane region" description="Helical" evidence="1">
    <location>
        <begin position="221"/>
        <end position="251"/>
    </location>
</feature>
<dbReference type="HOGENOM" id="CLU_638317_0_0_1"/>
<protein>
    <recommendedName>
        <fullName evidence="4">Gustatory receptor</fullName>
    </recommendedName>
</protein>
<reference evidence="2" key="2">
    <citation type="submission" date="2015-06" db="UniProtKB">
        <authorList>
            <consortium name="EnsemblMetazoa"/>
        </authorList>
    </citation>
    <scope>IDENTIFICATION</scope>
</reference>
<dbReference type="Proteomes" id="UP000015104">
    <property type="component" value="Unassembled WGS sequence"/>
</dbReference>
<proteinExistence type="predicted"/>
<feature type="transmembrane region" description="Helical" evidence="1">
    <location>
        <begin position="298"/>
        <end position="320"/>
    </location>
</feature>
<keyword evidence="3" id="KW-1185">Reference proteome</keyword>
<evidence type="ECO:0000313" key="2">
    <source>
        <dbReference type="EnsemblMetazoa" id="tetur08g01490.1"/>
    </source>
</evidence>
<evidence type="ECO:0008006" key="4">
    <source>
        <dbReference type="Google" id="ProtNLM"/>
    </source>
</evidence>
<name>T1KAR9_TETUR</name>
<feature type="transmembrane region" description="Helical" evidence="1">
    <location>
        <begin position="77"/>
        <end position="96"/>
    </location>
</feature>
<sequence length="435" mass="51311">MSKICKLLLNKLFLGHWCNSKMHRIQRFCFTFSIKSITNLNVTKNDLLSAIDDLECFEQSTRILDRRKSFKYFQSQSLLILILNIIQAFHFLFLSITDNQTIIFYSGDFFVSSSERKVLNYIVHCGIIMPCMVKIYLLHHRQSYRKSFLNIFDEYKSCLQESNKKFSFSLKNEKLFRKSYYYLSIKLYKYFSIGVNIGFWLLHLTNIIYNYSTLQRFILQMIHVIMLLVTYCPLLFSALWLLLMMAVVSFFTCNVIDSLKAECDELVSVGNYTCHHAESFFYKQSLLSNWIDCVNAQVAWIFTTIYLYGAFHNILIFFYVTQFTFDNLDVKLFLIFCNSLILIVIYGNNYAWTLIGQKASLLHRSIYRLSIDTGKSFNLKVALKKLQALERLAARKMGIYIGNYIYVDNYYTLLLTLECGSLYFLFCTNINRKNQ</sequence>
<feature type="transmembrane region" description="Helical" evidence="1">
    <location>
        <begin position="187"/>
        <end position="209"/>
    </location>
</feature>
<dbReference type="EnsemblMetazoa" id="tetur08g01490.1">
    <property type="protein sequence ID" value="tetur08g01490.1"/>
    <property type="gene ID" value="tetur08g01490"/>
</dbReference>
<keyword evidence="1" id="KW-0812">Transmembrane</keyword>
<feature type="transmembrane region" description="Helical" evidence="1">
    <location>
        <begin position="332"/>
        <end position="355"/>
    </location>
</feature>
<keyword evidence="1" id="KW-1133">Transmembrane helix</keyword>
<feature type="transmembrane region" description="Helical" evidence="1">
    <location>
        <begin position="118"/>
        <end position="137"/>
    </location>
</feature>
<keyword evidence="1" id="KW-0472">Membrane</keyword>
<dbReference type="EMBL" id="CAEY01001942">
    <property type="status" value="NOT_ANNOTATED_CDS"/>
    <property type="molecule type" value="Genomic_DNA"/>
</dbReference>